<keyword evidence="1" id="KW-1133">Transmembrane helix</keyword>
<proteinExistence type="predicted"/>
<keyword evidence="3" id="KW-1185">Reference proteome</keyword>
<gene>
    <name evidence="2" type="ORF">ASPSYDRAFT_992341</name>
</gene>
<dbReference type="RefSeq" id="XP_040702827.1">
    <property type="nucleotide sequence ID" value="XM_040853271.1"/>
</dbReference>
<keyword evidence="1" id="KW-0812">Transmembrane</keyword>
<dbReference type="AlphaFoldDB" id="A0A1L9TI21"/>
<dbReference type="VEuPathDB" id="FungiDB:ASPSYDRAFT_992341"/>
<keyword evidence="1" id="KW-0472">Membrane</keyword>
<evidence type="ECO:0000256" key="1">
    <source>
        <dbReference type="SAM" id="Phobius"/>
    </source>
</evidence>
<sequence>MRVRDNGRKVKQAGRKEKLGEGICRAGTDLPPTPPVIPRRPIRTQMIQHVTGTAGTEIRSPQSQIETACALVSVFSFSQRYIFTWWALQREFCMIVFVHRSVTFYLVYLATLLELSLLIRRMPSWYDLIPAHGYL</sequence>
<feature type="transmembrane region" description="Helical" evidence="1">
    <location>
        <begin position="94"/>
        <end position="119"/>
    </location>
</feature>
<organism evidence="2 3">
    <name type="scientific">Aspergillus sydowii CBS 593.65</name>
    <dbReference type="NCBI Taxonomy" id="1036612"/>
    <lineage>
        <taxon>Eukaryota</taxon>
        <taxon>Fungi</taxon>
        <taxon>Dikarya</taxon>
        <taxon>Ascomycota</taxon>
        <taxon>Pezizomycotina</taxon>
        <taxon>Eurotiomycetes</taxon>
        <taxon>Eurotiomycetidae</taxon>
        <taxon>Eurotiales</taxon>
        <taxon>Aspergillaceae</taxon>
        <taxon>Aspergillus</taxon>
        <taxon>Aspergillus subgen. Nidulantes</taxon>
    </lineage>
</organism>
<evidence type="ECO:0000313" key="2">
    <source>
        <dbReference type="EMBL" id="OJJ59021.1"/>
    </source>
</evidence>
<name>A0A1L9TI21_9EURO</name>
<accession>A0A1L9TI21</accession>
<dbReference type="Proteomes" id="UP000184356">
    <property type="component" value="Unassembled WGS sequence"/>
</dbReference>
<reference evidence="3" key="1">
    <citation type="journal article" date="2017" name="Genome Biol.">
        <title>Comparative genomics reveals high biological diversity and specific adaptations in the industrially and medically important fungal genus Aspergillus.</title>
        <authorList>
            <person name="de Vries R.P."/>
            <person name="Riley R."/>
            <person name="Wiebenga A."/>
            <person name="Aguilar-Osorio G."/>
            <person name="Amillis S."/>
            <person name="Uchima C.A."/>
            <person name="Anderluh G."/>
            <person name="Asadollahi M."/>
            <person name="Askin M."/>
            <person name="Barry K."/>
            <person name="Battaglia E."/>
            <person name="Bayram O."/>
            <person name="Benocci T."/>
            <person name="Braus-Stromeyer S.A."/>
            <person name="Caldana C."/>
            <person name="Canovas D."/>
            <person name="Cerqueira G.C."/>
            <person name="Chen F."/>
            <person name="Chen W."/>
            <person name="Choi C."/>
            <person name="Clum A."/>
            <person name="Dos Santos R.A."/>
            <person name="Damasio A.R."/>
            <person name="Diallinas G."/>
            <person name="Emri T."/>
            <person name="Fekete E."/>
            <person name="Flipphi M."/>
            <person name="Freyberg S."/>
            <person name="Gallo A."/>
            <person name="Gournas C."/>
            <person name="Habgood R."/>
            <person name="Hainaut M."/>
            <person name="Harispe M.L."/>
            <person name="Henrissat B."/>
            <person name="Hilden K.S."/>
            <person name="Hope R."/>
            <person name="Hossain A."/>
            <person name="Karabika E."/>
            <person name="Karaffa L."/>
            <person name="Karanyi Z."/>
            <person name="Krasevec N."/>
            <person name="Kuo A."/>
            <person name="Kusch H."/>
            <person name="LaButti K."/>
            <person name="Lagendijk E.L."/>
            <person name="Lapidus A."/>
            <person name="Levasseur A."/>
            <person name="Lindquist E."/>
            <person name="Lipzen A."/>
            <person name="Logrieco A.F."/>
            <person name="MacCabe A."/>
            <person name="Maekelae M.R."/>
            <person name="Malavazi I."/>
            <person name="Melin P."/>
            <person name="Meyer V."/>
            <person name="Mielnichuk N."/>
            <person name="Miskei M."/>
            <person name="Molnar A.P."/>
            <person name="Mule G."/>
            <person name="Ngan C.Y."/>
            <person name="Orejas M."/>
            <person name="Orosz E."/>
            <person name="Ouedraogo J.P."/>
            <person name="Overkamp K.M."/>
            <person name="Park H.-S."/>
            <person name="Perrone G."/>
            <person name="Piumi F."/>
            <person name="Punt P.J."/>
            <person name="Ram A.F."/>
            <person name="Ramon A."/>
            <person name="Rauscher S."/>
            <person name="Record E."/>
            <person name="Riano-Pachon D.M."/>
            <person name="Robert V."/>
            <person name="Roehrig J."/>
            <person name="Ruller R."/>
            <person name="Salamov A."/>
            <person name="Salih N.S."/>
            <person name="Samson R.A."/>
            <person name="Sandor E."/>
            <person name="Sanguinetti M."/>
            <person name="Schuetze T."/>
            <person name="Sepcic K."/>
            <person name="Shelest E."/>
            <person name="Sherlock G."/>
            <person name="Sophianopoulou V."/>
            <person name="Squina F.M."/>
            <person name="Sun H."/>
            <person name="Susca A."/>
            <person name="Todd R.B."/>
            <person name="Tsang A."/>
            <person name="Unkles S.E."/>
            <person name="van de Wiele N."/>
            <person name="van Rossen-Uffink D."/>
            <person name="Oliveira J.V."/>
            <person name="Vesth T.C."/>
            <person name="Visser J."/>
            <person name="Yu J.-H."/>
            <person name="Zhou M."/>
            <person name="Andersen M.R."/>
            <person name="Archer D.B."/>
            <person name="Baker S.E."/>
            <person name="Benoit I."/>
            <person name="Brakhage A.A."/>
            <person name="Braus G.H."/>
            <person name="Fischer R."/>
            <person name="Frisvad J.C."/>
            <person name="Goldman G.H."/>
            <person name="Houbraken J."/>
            <person name="Oakley B."/>
            <person name="Pocsi I."/>
            <person name="Scazzocchio C."/>
            <person name="Seiboth B."/>
            <person name="vanKuyk P.A."/>
            <person name="Wortman J."/>
            <person name="Dyer P.S."/>
            <person name="Grigoriev I.V."/>
        </authorList>
    </citation>
    <scope>NUCLEOTIDE SEQUENCE [LARGE SCALE GENOMIC DNA]</scope>
    <source>
        <strain evidence="3">CBS 593.65</strain>
    </source>
</reference>
<protein>
    <submittedName>
        <fullName evidence="2">Uncharacterized protein</fullName>
    </submittedName>
</protein>
<evidence type="ECO:0000313" key="3">
    <source>
        <dbReference type="Proteomes" id="UP000184356"/>
    </source>
</evidence>
<dbReference type="GeneID" id="63769344"/>
<dbReference type="EMBL" id="KV878586">
    <property type="protein sequence ID" value="OJJ59021.1"/>
    <property type="molecule type" value="Genomic_DNA"/>
</dbReference>